<organism evidence="2 3">
    <name type="scientific">Streptomyces tubbatahanensis</name>
    <dbReference type="NCBI Taxonomy" id="2923272"/>
    <lineage>
        <taxon>Bacteria</taxon>
        <taxon>Bacillati</taxon>
        <taxon>Actinomycetota</taxon>
        <taxon>Actinomycetes</taxon>
        <taxon>Kitasatosporales</taxon>
        <taxon>Streptomycetaceae</taxon>
        <taxon>Streptomyces</taxon>
    </lineage>
</organism>
<proteinExistence type="predicted"/>
<protein>
    <submittedName>
        <fullName evidence="2">Uncharacterized protein</fullName>
    </submittedName>
</protein>
<name>A0ABY3XZ25_9ACTN</name>
<reference evidence="2 3" key="1">
    <citation type="journal article" date="2023" name="Microbiol. Spectr.">
        <title>Synergy between Genome Mining, Metabolomics, and Bioinformatics Uncovers Antibacterial Chlorinated Carbazole Alkaloids and Their Biosynthetic Gene Cluster from Streptomyces tubbatahanensis sp. nov., a Novel Actinomycete Isolated from Sulu Sea, Philippines.</title>
        <authorList>
            <person name="Tenebro C.P."/>
            <person name="Trono D.J.V.L."/>
            <person name="Balida L.A.P."/>
            <person name="Bayog L.K.A."/>
            <person name="Bruna J.R."/>
            <person name="Sabido E.M."/>
            <person name="Caspe D.P.C."/>
            <person name="de Los Santos E.L.C."/>
            <person name="Saludes J.P."/>
            <person name="Dalisay D.S."/>
        </authorList>
    </citation>
    <scope>NUCLEOTIDE SEQUENCE [LARGE SCALE GENOMIC DNA]</scope>
    <source>
        <strain evidence="2 3">DSD3025</strain>
    </source>
</reference>
<keyword evidence="3" id="KW-1185">Reference proteome</keyword>
<evidence type="ECO:0000313" key="3">
    <source>
        <dbReference type="Proteomes" id="UP001202244"/>
    </source>
</evidence>
<dbReference type="Proteomes" id="UP001202244">
    <property type="component" value="Chromosome"/>
</dbReference>
<feature type="region of interest" description="Disordered" evidence="1">
    <location>
        <begin position="1"/>
        <end position="20"/>
    </location>
</feature>
<gene>
    <name evidence="2" type="ORF">MMF93_26525</name>
</gene>
<evidence type="ECO:0000256" key="1">
    <source>
        <dbReference type="SAM" id="MobiDB-lite"/>
    </source>
</evidence>
<evidence type="ECO:0000313" key="2">
    <source>
        <dbReference type="EMBL" id="UNS99606.1"/>
    </source>
</evidence>
<dbReference type="EMBL" id="CP093846">
    <property type="protein sequence ID" value="UNS99606.1"/>
    <property type="molecule type" value="Genomic_DNA"/>
</dbReference>
<sequence length="53" mass="5667">MAGRRTPVQAKAARQRTGVAAPPREVFVEAVSWDAGIARLAIWPPIETPPTTA</sequence>
<dbReference type="RefSeq" id="WP_242755411.1">
    <property type="nucleotide sequence ID" value="NZ_CP093846.1"/>
</dbReference>
<accession>A0ABY3XZ25</accession>